<organism evidence="1 2">
    <name type="scientific">Dyadobacter chenhuakuii</name>
    <dbReference type="NCBI Taxonomy" id="2909339"/>
    <lineage>
        <taxon>Bacteria</taxon>
        <taxon>Pseudomonadati</taxon>
        <taxon>Bacteroidota</taxon>
        <taxon>Cytophagia</taxon>
        <taxon>Cytophagales</taxon>
        <taxon>Spirosomataceae</taxon>
        <taxon>Dyadobacter</taxon>
    </lineage>
</organism>
<evidence type="ECO:0000313" key="1">
    <source>
        <dbReference type="EMBL" id="MCF2497612.1"/>
    </source>
</evidence>
<gene>
    <name evidence="1" type="ORF">L0661_04805</name>
</gene>
<sequence length="176" mass="20243">MERISKIAFLLAIVISSCKGKVDRNHLAFISSVEEIERNMLLLDSILIHFPEQKKNVIRSYYYDVNGADTMLSVNAEKVGEIHKVDISRISRELNLSTHHARQFVDASLLLLRNNVGHRLEDQCGWIYVYKLSNDRGEFRPLVYAHDSLYIDQLISGPCGYSIIDRFGKLVLFKTE</sequence>
<accession>A0A9X1QBX6</accession>
<dbReference type="RefSeq" id="WP_235176996.1">
    <property type="nucleotide sequence ID" value="NZ_JAKFFV010000003.1"/>
</dbReference>
<reference evidence="1" key="1">
    <citation type="submission" date="2022-01" db="EMBL/GenBank/DDBJ databases">
        <title>Novel species in genus Dyadobacter.</title>
        <authorList>
            <person name="Ma C."/>
        </authorList>
    </citation>
    <scope>NUCLEOTIDE SEQUENCE</scope>
    <source>
        <strain evidence="1">CY357</strain>
    </source>
</reference>
<evidence type="ECO:0008006" key="3">
    <source>
        <dbReference type="Google" id="ProtNLM"/>
    </source>
</evidence>
<comment type="caution">
    <text evidence="1">The sequence shown here is derived from an EMBL/GenBank/DDBJ whole genome shotgun (WGS) entry which is preliminary data.</text>
</comment>
<evidence type="ECO:0000313" key="2">
    <source>
        <dbReference type="Proteomes" id="UP001139411"/>
    </source>
</evidence>
<dbReference type="EMBL" id="JAKFFV010000003">
    <property type="protein sequence ID" value="MCF2497612.1"/>
    <property type="molecule type" value="Genomic_DNA"/>
</dbReference>
<dbReference type="PROSITE" id="PS51257">
    <property type="entry name" value="PROKAR_LIPOPROTEIN"/>
    <property type="match status" value="1"/>
</dbReference>
<protein>
    <recommendedName>
        <fullName evidence="3">WG repeat protein</fullName>
    </recommendedName>
</protein>
<dbReference type="AlphaFoldDB" id="A0A9X1QBX6"/>
<name>A0A9X1QBX6_9BACT</name>
<proteinExistence type="predicted"/>
<dbReference type="Proteomes" id="UP001139411">
    <property type="component" value="Unassembled WGS sequence"/>
</dbReference>